<comment type="caution">
    <text evidence="7">The sequence shown here is derived from an EMBL/GenBank/DDBJ whole genome shotgun (WGS) entry which is preliminary data.</text>
</comment>
<sequence length="655" mass="74671">MLPSKKPPLLSILPFPATQVLATCFKPPPYNPTPQTSANAPIKHTQHHPLHPATLNFLQPMCYTNNSQNNKHLPKTALTPSVSTKIYFECFPSWLDYQDLKKTFSKISLVTNLFVSRKKTKRGRRFGFVSFFSHLEDTDLCDRLNLVWFDSFKIRANLVRFQTPTDFKEKTVPSTKPEIKIPPKLALRDNRTFVEALLVQQPSKKTVMYESTQDDKEWLLRSLVGSIATEVDYAKLEHMVLKTVKKAIGFRFLEASQAVITFTDIETMEKELTNSSSALANYFSSIKPWKREVKAVDRFVWVSIMGLPLIGWNRRCIESMVEDAGKMIGYDITSVSQGSLMEVKVLLCTTSFTTLNKQLSLILDGEEFDISVMEMKPGFSPLLTIIKYSMDTSGTEESDEESCSKITPQDEFPPANINEPEADRTSTEQQDKDMQNDPSLILCTRYTESLNNLDQTDTTYKTFYLFPETKETHKLQTKNQQLHIASHQLSSIEPCYDTIKEKIQVVETSYNNSDDSASISFSRVGLDKKQTQTKASSVQEKVGFSKVGSLRVNLLQLLGFSITSKHWLLVYKYMPNGNLYDWLHPMEGHAKIMEWTVRFKVAIGLTRGLAWLHQDCSSTIRVFHLNISSKCILLYQDFEPKLSNFGEAIIVNPIL</sequence>
<name>A0A8X7XV60_POPTO</name>
<keyword evidence="2" id="KW-0067">ATP-binding</keyword>
<dbReference type="PANTHER" id="PTHR27001:SF940">
    <property type="entry name" value="LRR RECEPTOR-LIKE KINASE FAMILY PROTEIN"/>
    <property type="match status" value="1"/>
</dbReference>
<dbReference type="PANTHER" id="PTHR27001">
    <property type="entry name" value="OS01G0253100 PROTEIN"/>
    <property type="match status" value="1"/>
</dbReference>
<dbReference type="GO" id="GO:0004672">
    <property type="term" value="F:protein kinase activity"/>
    <property type="evidence" value="ECO:0007669"/>
    <property type="project" value="InterPro"/>
</dbReference>
<evidence type="ECO:0000256" key="4">
    <source>
        <dbReference type="SAM" id="MobiDB-lite"/>
    </source>
</evidence>
<reference evidence="7" key="1">
    <citation type="journal article" date="2020" name="bioRxiv">
        <title>Hybrid origin of Populus tomentosa Carr. identified through genome sequencing and phylogenomic analysis.</title>
        <authorList>
            <person name="An X."/>
            <person name="Gao K."/>
            <person name="Chen Z."/>
            <person name="Li J."/>
            <person name="Yang X."/>
            <person name="Yang X."/>
            <person name="Zhou J."/>
            <person name="Guo T."/>
            <person name="Zhao T."/>
            <person name="Huang S."/>
            <person name="Miao D."/>
            <person name="Khan W.U."/>
            <person name="Rao P."/>
            <person name="Ye M."/>
            <person name="Lei B."/>
            <person name="Liao W."/>
            <person name="Wang J."/>
            <person name="Ji L."/>
            <person name="Li Y."/>
            <person name="Guo B."/>
            <person name="Mustafa N.S."/>
            <person name="Li S."/>
            <person name="Yun Q."/>
            <person name="Keller S.R."/>
            <person name="Mao J."/>
            <person name="Zhang R."/>
            <person name="Strauss S.H."/>
        </authorList>
    </citation>
    <scope>NUCLEOTIDE SEQUENCE</scope>
    <source>
        <strain evidence="7">GM15</strain>
        <tissue evidence="7">Leaf</tissue>
    </source>
</reference>
<accession>A0A8X7XV60</accession>
<keyword evidence="8" id="KW-1185">Reference proteome</keyword>
<evidence type="ECO:0000256" key="1">
    <source>
        <dbReference type="ARBA" id="ARBA00022741"/>
    </source>
</evidence>
<feature type="domain" description="RRM" evidence="6">
    <location>
        <begin position="84"/>
        <end position="161"/>
    </location>
</feature>
<dbReference type="GO" id="GO:0003723">
    <property type="term" value="F:RNA binding"/>
    <property type="evidence" value="ECO:0007669"/>
    <property type="project" value="UniProtKB-UniRule"/>
</dbReference>
<feature type="compositionally biased region" description="Basic and acidic residues" evidence="4">
    <location>
        <begin position="421"/>
        <end position="435"/>
    </location>
</feature>
<dbReference type="InterPro" id="IPR000719">
    <property type="entry name" value="Prot_kinase_dom"/>
</dbReference>
<dbReference type="Pfam" id="PF00076">
    <property type="entry name" value="RRM_1"/>
    <property type="match status" value="1"/>
</dbReference>
<dbReference type="PROSITE" id="PS50102">
    <property type="entry name" value="RRM"/>
    <property type="match status" value="1"/>
</dbReference>
<keyword evidence="1" id="KW-0547">Nucleotide-binding</keyword>
<evidence type="ECO:0000313" key="7">
    <source>
        <dbReference type="EMBL" id="KAG6741203.1"/>
    </source>
</evidence>
<keyword evidence="3" id="KW-0694">RNA-binding</keyword>
<feature type="region of interest" description="Disordered" evidence="4">
    <location>
        <begin position="394"/>
        <end position="435"/>
    </location>
</feature>
<dbReference type="InterPro" id="IPR000504">
    <property type="entry name" value="RRM_dom"/>
</dbReference>
<organism evidence="7 8">
    <name type="scientific">Populus tomentosa</name>
    <name type="common">Chinese white poplar</name>
    <dbReference type="NCBI Taxonomy" id="118781"/>
    <lineage>
        <taxon>Eukaryota</taxon>
        <taxon>Viridiplantae</taxon>
        <taxon>Streptophyta</taxon>
        <taxon>Embryophyta</taxon>
        <taxon>Tracheophyta</taxon>
        <taxon>Spermatophyta</taxon>
        <taxon>Magnoliopsida</taxon>
        <taxon>eudicotyledons</taxon>
        <taxon>Gunneridae</taxon>
        <taxon>Pentapetalae</taxon>
        <taxon>rosids</taxon>
        <taxon>fabids</taxon>
        <taxon>Malpighiales</taxon>
        <taxon>Salicaceae</taxon>
        <taxon>Saliceae</taxon>
        <taxon>Populus</taxon>
    </lineage>
</organism>
<protein>
    <recommendedName>
        <fullName evidence="9">RRM domain-containing protein</fullName>
    </recommendedName>
</protein>
<dbReference type="Pfam" id="PF07714">
    <property type="entry name" value="PK_Tyr_Ser-Thr"/>
    <property type="match status" value="1"/>
</dbReference>
<dbReference type="EMBL" id="JAAWWB010000034">
    <property type="protein sequence ID" value="KAG6741203.1"/>
    <property type="molecule type" value="Genomic_DNA"/>
</dbReference>
<dbReference type="PROSITE" id="PS50011">
    <property type="entry name" value="PROTEIN_KINASE_DOM"/>
    <property type="match status" value="1"/>
</dbReference>
<evidence type="ECO:0000313" key="8">
    <source>
        <dbReference type="Proteomes" id="UP000886885"/>
    </source>
</evidence>
<dbReference type="InterPro" id="IPR001245">
    <property type="entry name" value="Ser-Thr/Tyr_kinase_cat_dom"/>
</dbReference>
<gene>
    <name evidence="7" type="ORF">POTOM_054435</name>
</gene>
<evidence type="ECO:0008006" key="9">
    <source>
        <dbReference type="Google" id="ProtNLM"/>
    </source>
</evidence>
<evidence type="ECO:0000259" key="6">
    <source>
        <dbReference type="PROSITE" id="PS50102"/>
    </source>
</evidence>
<dbReference type="Proteomes" id="UP000886885">
    <property type="component" value="Chromosome 17D"/>
</dbReference>
<dbReference type="GO" id="GO:0005524">
    <property type="term" value="F:ATP binding"/>
    <property type="evidence" value="ECO:0007669"/>
    <property type="project" value="UniProtKB-KW"/>
</dbReference>
<dbReference type="OrthoDB" id="1436566at2759"/>
<evidence type="ECO:0000256" key="2">
    <source>
        <dbReference type="ARBA" id="ARBA00022840"/>
    </source>
</evidence>
<dbReference type="AlphaFoldDB" id="A0A8X7XV60"/>
<evidence type="ECO:0000256" key="3">
    <source>
        <dbReference type="PROSITE-ProRule" id="PRU00176"/>
    </source>
</evidence>
<evidence type="ECO:0000259" key="5">
    <source>
        <dbReference type="PROSITE" id="PS50011"/>
    </source>
</evidence>
<dbReference type="SMART" id="SM00360">
    <property type="entry name" value="RRM"/>
    <property type="match status" value="1"/>
</dbReference>
<proteinExistence type="predicted"/>
<feature type="domain" description="Protein kinase" evidence="5">
    <location>
        <begin position="478"/>
        <end position="655"/>
    </location>
</feature>
<dbReference type="GO" id="GO:0005886">
    <property type="term" value="C:plasma membrane"/>
    <property type="evidence" value="ECO:0007669"/>
    <property type="project" value="TreeGrafter"/>
</dbReference>